<dbReference type="EMBL" id="CM000765">
    <property type="protein sequence ID" value="KXG26413.1"/>
    <property type="molecule type" value="Genomic_DNA"/>
</dbReference>
<name>A0A1B6PL69_SORBI</name>
<evidence type="ECO:0000313" key="3">
    <source>
        <dbReference type="Proteomes" id="UP000000768"/>
    </source>
</evidence>
<protein>
    <submittedName>
        <fullName evidence="2">Uncharacterized protein</fullName>
    </submittedName>
</protein>
<dbReference type="OMA" id="LASEWPC"/>
<organism evidence="2 3">
    <name type="scientific">Sorghum bicolor</name>
    <name type="common">Sorghum</name>
    <name type="synonym">Sorghum vulgare</name>
    <dbReference type="NCBI Taxonomy" id="4558"/>
    <lineage>
        <taxon>Eukaryota</taxon>
        <taxon>Viridiplantae</taxon>
        <taxon>Streptophyta</taxon>
        <taxon>Embryophyta</taxon>
        <taxon>Tracheophyta</taxon>
        <taxon>Spermatophyta</taxon>
        <taxon>Magnoliopsida</taxon>
        <taxon>Liliopsida</taxon>
        <taxon>Poales</taxon>
        <taxon>Poaceae</taxon>
        <taxon>PACMAD clade</taxon>
        <taxon>Panicoideae</taxon>
        <taxon>Andropogonodae</taxon>
        <taxon>Andropogoneae</taxon>
        <taxon>Sorghinae</taxon>
        <taxon>Sorghum</taxon>
    </lineage>
</organism>
<dbReference type="InParanoid" id="A0A1B6PL69"/>
<dbReference type="AlphaFoldDB" id="A0A1B6PL69"/>
<feature type="region of interest" description="Disordered" evidence="1">
    <location>
        <begin position="124"/>
        <end position="167"/>
    </location>
</feature>
<dbReference type="Gramene" id="KXG26413">
    <property type="protein sequence ID" value="KXG26413"/>
    <property type="gene ID" value="SORBI_3006G097600"/>
</dbReference>
<keyword evidence="3" id="KW-1185">Reference proteome</keyword>
<reference evidence="2 3" key="1">
    <citation type="journal article" date="2009" name="Nature">
        <title>The Sorghum bicolor genome and the diversification of grasses.</title>
        <authorList>
            <person name="Paterson A.H."/>
            <person name="Bowers J.E."/>
            <person name="Bruggmann R."/>
            <person name="Dubchak I."/>
            <person name="Grimwood J."/>
            <person name="Gundlach H."/>
            <person name="Haberer G."/>
            <person name="Hellsten U."/>
            <person name="Mitros T."/>
            <person name="Poliakov A."/>
            <person name="Schmutz J."/>
            <person name="Spannagl M."/>
            <person name="Tang H."/>
            <person name="Wang X."/>
            <person name="Wicker T."/>
            <person name="Bharti A.K."/>
            <person name="Chapman J."/>
            <person name="Feltus F.A."/>
            <person name="Gowik U."/>
            <person name="Grigoriev I.V."/>
            <person name="Lyons E."/>
            <person name="Maher C.A."/>
            <person name="Martis M."/>
            <person name="Narechania A."/>
            <person name="Otillar R.P."/>
            <person name="Penning B.W."/>
            <person name="Salamov A.A."/>
            <person name="Wang Y."/>
            <person name="Zhang L."/>
            <person name="Carpita N.C."/>
            <person name="Freeling M."/>
            <person name="Gingle A.R."/>
            <person name="Hash C.T."/>
            <person name="Keller B."/>
            <person name="Klein P."/>
            <person name="Kresovich S."/>
            <person name="McCann M.C."/>
            <person name="Ming R."/>
            <person name="Peterson D.G."/>
            <person name="Mehboob-ur-Rahman"/>
            <person name="Ware D."/>
            <person name="Westhoff P."/>
            <person name="Mayer K.F."/>
            <person name="Messing J."/>
            <person name="Rokhsar D.S."/>
        </authorList>
    </citation>
    <scope>NUCLEOTIDE SEQUENCE [LARGE SCALE GENOMIC DNA]</scope>
    <source>
        <strain evidence="3">cv. BTx623</strain>
    </source>
</reference>
<proteinExistence type="predicted"/>
<feature type="region of interest" description="Disordered" evidence="1">
    <location>
        <begin position="1"/>
        <end position="25"/>
    </location>
</feature>
<evidence type="ECO:0000313" key="2">
    <source>
        <dbReference type="EMBL" id="KXG26413.1"/>
    </source>
</evidence>
<sequence length="167" mass="17766">MVTRRKNFCSGAAGTNPAPLPPLPGARDAVDDAVDAVPRDAPSVHDLVGRSGVDGLERGERVALQLDRAAVPPFPADGAHVPLQHEHLEPLAPGGEREYQAADAAAGHQDARLALRLRRRRWHCRGGDEPRAGRRKKTGPTTPLPRRGRGGEREKAERSVAAGDGVA</sequence>
<gene>
    <name evidence="2" type="ORF">SORBI_3006G097600</name>
</gene>
<feature type="compositionally biased region" description="Basic and acidic residues" evidence="1">
    <location>
        <begin position="149"/>
        <end position="158"/>
    </location>
</feature>
<accession>A0A1B6PL69</accession>
<reference evidence="3" key="2">
    <citation type="journal article" date="2018" name="Plant J.">
        <title>The Sorghum bicolor reference genome: improved assembly, gene annotations, a transcriptome atlas, and signatures of genome organization.</title>
        <authorList>
            <person name="McCormick R.F."/>
            <person name="Truong S.K."/>
            <person name="Sreedasyam A."/>
            <person name="Jenkins J."/>
            <person name="Shu S."/>
            <person name="Sims D."/>
            <person name="Kennedy M."/>
            <person name="Amirebrahimi M."/>
            <person name="Weers B.D."/>
            <person name="McKinley B."/>
            <person name="Mattison A."/>
            <person name="Morishige D.T."/>
            <person name="Grimwood J."/>
            <person name="Schmutz J."/>
            <person name="Mullet J.E."/>
        </authorList>
    </citation>
    <scope>NUCLEOTIDE SEQUENCE [LARGE SCALE GENOMIC DNA]</scope>
    <source>
        <strain evidence="3">cv. BTx623</strain>
    </source>
</reference>
<evidence type="ECO:0000256" key="1">
    <source>
        <dbReference type="SAM" id="MobiDB-lite"/>
    </source>
</evidence>
<dbReference type="Proteomes" id="UP000000768">
    <property type="component" value="Chromosome 6"/>
</dbReference>